<dbReference type="AlphaFoldDB" id="A0AAW2GLJ0"/>
<accession>A0AAW2GLJ0</accession>
<sequence length="46" mass="5210">MSRRRCCWPISTVLRRPYCGIDDVRLRSPLCELTPLAPLAALLPLS</sequence>
<keyword evidence="2" id="KW-1185">Reference proteome</keyword>
<evidence type="ECO:0000313" key="1">
    <source>
        <dbReference type="EMBL" id="KAL0128403.1"/>
    </source>
</evidence>
<protein>
    <submittedName>
        <fullName evidence="1">Uncharacterized protein</fullName>
    </submittedName>
</protein>
<evidence type="ECO:0000313" key="2">
    <source>
        <dbReference type="Proteomes" id="UP001430953"/>
    </source>
</evidence>
<dbReference type="EMBL" id="JADYXP020000003">
    <property type="protein sequence ID" value="KAL0128403.1"/>
    <property type="molecule type" value="Genomic_DNA"/>
</dbReference>
<dbReference type="Proteomes" id="UP001430953">
    <property type="component" value="Unassembled WGS sequence"/>
</dbReference>
<organism evidence="1 2">
    <name type="scientific">Cardiocondyla obscurior</name>
    <dbReference type="NCBI Taxonomy" id="286306"/>
    <lineage>
        <taxon>Eukaryota</taxon>
        <taxon>Metazoa</taxon>
        <taxon>Ecdysozoa</taxon>
        <taxon>Arthropoda</taxon>
        <taxon>Hexapoda</taxon>
        <taxon>Insecta</taxon>
        <taxon>Pterygota</taxon>
        <taxon>Neoptera</taxon>
        <taxon>Endopterygota</taxon>
        <taxon>Hymenoptera</taxon>
        <taxon>Apocrita</taxon>
        <taxon>Aculeata</taxon>
        <taxon>Formicoidea</taxon>
        <taxon>Formicidae</taxon>
        <taxon>Myrmicinae</taxon>
        <taxon>Cardiocondyla</taxon>
    </lineage>
</organism>
<reference evidence="1 2" key="1">
    <citation type="submission" date="2023-03" db="EMBL/GenBank/DDBJ databases">
        <title>High recombination rates correlate with genetic variation in Cardiocondyla obscurior ants.</title>
        <authorList>
            <person name="Errbii M."/>
        </authorList>
    </citation>
    <scope>NUCLEOTIDE SEQUENCE [LARGE SCALE GENOMIC DNA]</scope>
    <source>
        <strain evidence="1">Alpha-2009</strain>
        <tissue evidence="1">Whole body</tissue>
    </source>
</reference>
<gene>
    <name evidence="1" type="ORF">PUN28_003582</name>
</gene>
<comment type="caution">
    <text evidence="1">The sequence shown here is derived from an EMBL/GenBank/DDBJ whole genome shotgun (WGS) entry which is preliminary data.</text>
</comment>
<proteinExistence type="predicted"/>
<name>A0AAW2GLJ0_9HYME</name>